<organism evidence="1 2">
    <name type="scientific">Avena sativa</name>
    <name type="common">Oat</name>
    <dbReference type="NCBI Taxonomy" id="4498"/>
    <lineage>
        <taxon>Eukaryota</taxon>
        <taxon>Viridiplantae</taxon>
        <taxon>Streptophyta</taxon>
        <taxon>Embryophyta</taxon>
        <taxon>Tracheophyta</taxon>
        <taxon>Spermatophyta</taxon>
        <taxon>Magnoliopsida</taxon>
        <taxon>Liliopsida</taxon>
        <taxon>Poales</taxon>
        <taxon>Poaceae</taxon>
        <taxon>BOP clade</taxon>
        <taxon>Pooideae</taxon>
        <taxon>Poodae</taxon>
        <taxon>Poeae</taxon>
        <taxon>Poeae Chloroplast Group 1 (Aveneae type)</taxon>
        <taxon>Aveninae</taxon>
        <taxon>Avena</taxon>
    </lineage>
</organism>
<sequence>MGSWFSIPDHLRQVPKELKPSGSEFAALLERVKRRAAIPMPRTREEMNAHLACLLANRALKHYNSTHPGAKFQCLDGPDAHTKAACVGFRRDLWYHLGFSASRKDGGSNPRRFFAELRFDPCADNTTVQTCTILEPPLGRFRSSCTFCPEESKILHPSDDTQFGCGKEGQEKEFFRERCSWNGNGKEVFSHSDMLAIPFSLGGGNPRYRLVDQP</sequence>
<dbReference type="EnsemblPlants" id="AVESA.00010b.r2.5DG0935000.2">
    <property type="protein sequence ID" value="AVESA.00010b.r2.5DG0935000.2.CDS"/>
    <property type="gene ID" value="AVESA.00010b.r2.5DG0935000"/>
</dbReference>
<name>A0ACD5Y3A9_AVESA</name>
<evidence type="ECO:0000313" key="1">
    <source>
        <dbReference type="EnsemblPlants" id="AVESA.00010b.r2.5DG0935000.2.CDS"/>
    </source>
</evidence>
<accession>A0ACD5Y3A9</accession>
<keyword evidence="2" id="KW-1185">Reference proteome</keyword>
<proteinExistence type="predicted"/>
<evidence type="ECO:0000313" key="2">
    <source>
        <dbReference type="Proteomes" id="UP001732700"/>
    </source>
</evidence>
<reference evidence="1" key="2">
    <citation type="submission" date="2025-09" db="UniProtKB">
        <authorList>
            <consortium name="EnsemblPlants"/>
        </authorList>
    </citation>
    <scope>IDENTIFICATION</scope>
</reference>
<protein>
    <submittedName>
        <fullName evidence="1">Uncharacterized protein</fullName>
    </submittedName>
</protein>
<dbReference type="Proteomes" id="UP001732700">
    <property type="component" value="Chromosome 5D"/>
</dbReference>
<reference evidence="1" key="1">
    <citation type="submission" date="2021-05" db="EMBL/GenBank/DDBJ databases">
        <authorList>
            <person name="Scholz U."/>
            <person name="Mascher M."/>
            <person name="Fiebig A."/>
        </authorList>
    </citation>
    <scope>NUCLEOTIDE SEQUENCE [LARGE SCALE GENOMIC DNA]</scope>
</reference>